<protein>
    <recommendedName>
        <fullName evidence="1">GAF domain-containing protein</fullName>
    </recommendedName>
</protein>
<dbReference type="Pfam" id="PF01590">
    <property type="entry name" value="GAF"/>
    <property type="match status" value="1"/>
</dbReference>
<dbReference type="InterPro" id="IPR029016">
    <property type="entry name" value="GAF-like_dom_sf"/>
</dbReference>
<dbReference type="EMBL" id="MUTJ01000082">
    <property type="protein sequence ID" value="ONU79845.1"/>
    <property type="molecule type" value="Genomic_DNA"/>
</dbReference>
<accession>A0A1V2VXM0</accession>
<dbReference type="Proteomes" id="UP000188543">
    <property type="component" value="Unassembled WGS sequence"/>
</dbReference>
<evidence type="ECO:0000313" key="2">
    <source>
        <dbReference type="EMBL" id="ONU79845.1"/>
    </source>
</evidence>
<organism evidence="2 3">
    <name type="scientific">Burkholderia cenocepacia</name>
    <dbReference type="NCBI Taxonomy" id="95486"/>
    <lineage>
        <taxon>Bacteria</taxon>
        <taxon>Pseudomonadati</taxon>
        <taxon>Pseudomonadota</taxon>
        <taxon>Betaproteobacteria</taxon>
        <taxon>Burkholderiales</taxon>
        <taxon>Burkholderiaceae</taxon>
        <taxon>Burkholderia</taxon>
        <taxon>Burkholderia cepacia complex</taxon>
    </lineage>
</organism>
<sequence length="162" mass="17928">MEKNEAATISALALPNQPDPGLAAIDRGLANTVGHKLFTVLMVDLSHDKNQRYYSNQPGAYPVGGSKPIVRSNDFFRDVVVGGKPRICRNYEDMKKAFFDHELIRSLGCESAVNYPIRWDGKTVGTLNLLHQENWYSEADLPAIDVFAGLAIAPLQKIISQN</sequence>
<evidence type="ECO:0000313" key="3">
    <source>
        <dbReference type="Proteomes" id="UP000188543"/>
    </source>
</evidence>
<dbReference type="AlphaFoldDB" id="A0A1V2VXM0"/>
<dbReference type="Gene3D" id="3.30.450.40">
    <property type="match status" value="1"/>
</dbReference>
<dbReference type="SUPFAM" id="SSF55781">
    <property type="entry name" value="GAF domain-like"/>
    <property type="match status" value="1"/>
</dbReference>
<comment type="caution">
    <text evidence="2">The sequence shown here is derived from an EMBL/GenBank/DDBJ whole genome shotgun (WGS) entry which is preliminary data.</text>
</comment>
<dbReference type="InterPro" id="IPR003018">
    <property type="entry name" value="GAF"/>
</dbReference>
<proteinExistence type="predicted"/>
<name>A0A1V2VXM0_9BURK</name>
<reference evidence="2 3" key="1">
    <citation type="submission" date="2016-08" db="EMBL/GenBank/DDBJ databases">
        <authorList>
            <person name="Seilhamer J.J."/>
        </authorList>
    </citation>
    <scope>NUCLEOTIDE SEQUENCE [LARGE SCALE GENOMIC DNA]</scope>
    <source>
        <strain evidence="2 3">VC14762</strain>
    </source>
</reference>
<evidence type="ECO:0000259" key="1">
    <source>
        <dbReference type="Pfam" id="PF01590"/>
    </source>
</evidence>
<feature type="domain" description="GAF" evidence="1">
    <location>
        <begin position="78"/>
        <end position="150"/>
    </location>
</feature>
<gene>
    <name evidence="2" type="ORF">A8E72_26525</name>
</gene>